<feature type="transmembrane region" description="Helical" evidence="1">
    <location>
        <begin position="161"/>
        <end position="183"/>
    </location>
</feature>
<feature type="transmembrane region" description="Helical" evidence="1">
    <location>
        <begin position="82"/>
        <end position="107"/>
    </location>
</feature>
<reference evidence="2 3" key="1">
    <citation type="journal article" date="2006" name="J. Bacteriol.">
        <title>Complete genome sequence of the dehalorespiring bacterium Desulfitobacterium hafniense Y51 and comparison with Dehalococcoides ethenogenes 195.</title>
        <authorList>
            <person name="Nonaka H."/>
            <person name="Keresztes G."/>
            <person name="Shinoda Y."/>
            <person name="Ikenaga Y."/>
            <person name="Abe M."/>
            <person name="Naito K."/>
            <person name="Inatomi K."/>
            <person name="Furukawa K."/>
            <person name="Inui M."/>
            <person name="Yukawa H."/>
        </authorList>
    </citation>
    <scope>NUCLEOTIDE SEQUENCE [LARGE SCALE GENOMIC DNA]</scope>
    <source>
        <strain evidence="2 3">Y51</strain>
    </source>
</reference>
<dbReference type="AlphaFoldDB" id="Q24Z39"/>
<sequence>MAGDFHLDCLAACSLSLARGRGRQAMKQTLRLFQIGLRQITYDGMLLVLLAAPFLFGLLVKIGIPKADAWLFQQGALSIKPWYSLADGMIIILTPMLLAMVSAFLLLEERDEGTGAYYQITPLEGYAYLAARIGLPMVWSFLCLIVVTMLCGIAHLTFLQILAAGLLSTLTGAALAMMVVSLAGNRVEGLAISKLTSLNLLGLLMVWFVPRPYQYLGAFLPGYWVGKIVEQGADWFSFGAGFLICCLWITAFTRRFLRKI</sequence>
<keyword evidence="1" id="KW-0812">Transmembrane</keyword>
<feature type="transmembrane region" description="Helical" evidence="1">
    <location>
        <begin position="235"/>
        <end position="257"/>
    </location>
</feature>
<accession>Q24Z39</accession>
<proteinExistence type="predicted"/>
<keyword evidence="3" id="KW-1185">Reference proteome</keyword>
<dbReference type="STRING" id="138119.DSY0914"/>
<protein>
    <submittedName>
        <fullName evidence="2">Uncharacterized protein</fullName>
    </submittedName>
</protein>
<evidence type="ECO:0000313" key="2">
    <source>
        <dbReference type="EMBL" id="BAE82703.1"/>
    </source>
</evidence>
<dbReference type="EMBL" id="AP008230">
    <property type="protein sequence ID" value="BAE82703.1"/>
    <property type="molecule type" value="Genomic_DNA"/>
</dbReference>
<evidence type="ECO:0000256" key="1">
    <source>
        <dbReference type="SAM" id="Phobius"/>
    </source>
</evidence>
<dbReference type="HOGENOM" id="CLU_098655_1_0_9"/>
<keyword evidence="1" id="KW-0472">Membrane</keyword>
<name>Q24Z39_DESHY</name>
<dbReference type="KEGG" id="dsy:DSY0914"/>
<feature type="transmembrane region" description="Helical" evidence="1">
    <location>
        <begin position="128"/>
        <end position="155"/>
    </location>
</feature>
<evidence type="ECO:0000313" key="3">
    <source>
        <dbReference type="Proteomes" id="UP000001946"/>
    </source>
</evidence>
<keyword evidence="1" id="KW-1133">Transmembrane helix</keyword>
<feature type="transmembrane region" description="Helical" evidence="1">
    <location>
        <begin position="195"/>
        <end position="215"/>
    </location>
</feature>
<gene>
    <name evidence="2" type="ordered locus">DSY0914</name>
</gene>
<dbReference type="eggNOG" id="ENOG502ZBPJ">
    <property type="taxonomic scope" value="Bacteria"/>
</dbReference>
<organism evidence="2 3">
    <name type="scientific">Desulfitobacterium hafniense (strain Y51)</name>
    <dbReference type="NCBI Taxonomy" id="138119"/>
    <lineage>
        <taxon>Bacteria</taxon>
        <taxon>Bacillati</taxon>
        <taxon>Bacillota</taxon>
        <taxon>Clostridia</taxon>
        <taxon>Eubacteriales</taxon>
        <taxon>Desulfitobacteriaceae</taxon>
        <taxon>Desulfitobacterium</taxon>
    </lineage>
</organism>
<dbReference type="Proteomes" id="UP000001946">
    <property type="component" value="Chromosome"/>
</dbReference>
<feature type="transmembrane region" description="Helical" evidence="1">
    <location>
        <begin position="40"/>
        <end position="62"/>
    </location>
</feature>